<evidence type="ECO:0000313" key="2">
    <source>
        <dbReference type="Proteomes" id="UP000269774"/>
    </source>
</evidence>
<dbReference type="AlphaFoldDB" id="A0A3M2HUD7"/>
<accession>A0A3M2HUD7</accession>
<proteinExistence type="predicted"/>
<gene>
    <name evidence="1" type="ORF">EA797_01455</name>
</gene>
<keyword evidence="2" id="KW-1185">Reference proteome</keyword>
<protein>
    <submittedName>
        <fullName evidence="1">Uncharacterized protein</fullName>
    </submittedName>
</protein>
<dbReference type="Proteomes" id="UP000269774">
    <property type="component" value="Unassembled WGS sequence"/>
</dbReference>
<comment type="caution">
    <text evidence="1">The sequence shown here is derived from an EMBL/GenBank/DDBJ whole genome shotgun (WGS) entry which is preliminary data.</text>
</comment>
<evidence type="ECO:0000313" key="1">
    <source>
        <dbReference type="EMBL" id="RMH91443.1"/>
    </source>
</evidence>
<reference evidence="1 2" key="1">
    <citation type="submission" date="2018-10" db="EMBL/GenBank/DDBJ databases">
        <title>Pseudomonas zhaodongensis NEAU-ST5-21(T) genome.</title>
        <authorList>
            <person name="Peng J."/>
            <person name="Liu Z.-P."/>
        </authorList>
    </citation>
    <scope>NUCLEOTIDE SEQUENCE [LARGE SCALE GENOMIC DNA]</scope>
    <source>
        <strain evidence="1 2">NEAU-ST5-21</strain>
    </source>
</reference>
<organism evidence="1 2">
    <name type="scientific">Stutzerimonas zhaodongensis</name>
    <dbReference type="NCBI Taxonomy" id="1176257"/>
    <lineage>
        <taxon>Bacteria</taxon>
        <taxon>Pseudomonadati</taxon>
        <taxon>Pseudomonadota</taxon>
        <taxon>Gammaproteobacteria</taxon>
        <taxon>Pseudomonadales</taxon>
        <taxon>Pseudomonadaceae</taxon>
        <taxon>Stutzerimonas</taxon>
    </lineage>
</organism>
<name>A0A3M2HUD7_9GAMM</name>
<dbReference type="EMBL" id="RFFM01000001">
    <property type="protein sequence ID" value="RMH91443.1"/>
    <property type="molecule type" value="Genomic_DNA"/>
</dbReference>
<sequence length="83" mass="8543">MLASNTCFLLESGERLVPAGDARCEALVLIASKLAPTGKVLCSVMPAIPSRCAQQRSLGDIGVADQGELMGALMAYFSAVSAV</sequence>